<comment type="caution">
    <text evidence="1">The sequence shown here is derived from an EMBL/GenBank/DDBJ whole genome shotgun (WGS) entry which is preliminary data.</text>
</comment>
<dbReference type="GO" id="GO:0003676">
    <property type="term" value="F:nucleic acid binding"/>
    <property type="evidence" value="ECO:0007669"/>
    <property type="project" value="InterPro"/>
</dbReference>
<dbReference type="Proteomes" id="UP000499080">
    <property type="component" value="Unassembled WGS sequence"/>
</dbReference>
<dbReference type="AlphaFoldDB" id="A0A4Y2PFV4"/>
<keyword evidence="2" id="KW-1185">Reference proteome</keyword>
<name>A0A4Y2PFV4_ARAVE</name>
<reference evidence="1 2" key="1">
    <citation type="journal article" date="2019" name="Sci. Rep.">
        <title>Orb-weaving spider Araneus ventricosus genome elucidates the spidroin gene catalogue.</title>
        <authorList>
            <person name="Kono N."/>
            <person name="Nakamura H."/>
            <person name="Ohtoshi R."/>
            <person name="Moran D.A.P."/>
            <person name="Shinohara A."/>
            <person name="Yoshida Y."/>
            <person name="Fujiwara M."/>
            <person name="Mori M."/>
            <person name="Tomita M."/>
            <person name="Arakawa K."/>
        </authorList>
    </citation>
    <scope>NUCLEOTIDE SEQUENCE [LARGE SCALE GENOMIC DNA]</scope>
</reference>
<dbReference type="OrthoDB" id="6471071at2759"/>
<proteinExistence type="predicted"/>
<gene>
    <name evidence="1" type="ORF">AVEN_175940_1</name>
</gene>
<sequence length="117" mass="12917">MTFSSHADNVQTISPFLPTLLSACLVLLGSEHYKQQSDIPMAPRSLDITPCGFFLWGFVKDKVYVPPLPHNLEDLRICIANALNLVTHAETSVGRNGPSSGRCPRDSIKSYRTLIMS</sequence>
<dbReference type="EMBL" id="BGPR01011058">
    <property type="protein sequence ID" value="GBN49380.1"/>
    <property type="molecule type" value="Genomic_DNA"/>
</dbReference>
<dbReference type="Gene3D" id="3.30.420.10">
    <property type="entry name" value="Ribonuclease H-like superfamily/Ribonuclease H"/>
    <property type="match status" value="1"/>
</dbReference>
<evidence type="ECO:0000313" key="2">
    <source>
        <dbReference type="Proteomes" id="UP000499080"/>
    </source>
</evidence>
<organism evidence="1 2">
    <name type="scientific">Araneus ventricosus</name>
    <name type="common">Orbweaver spider</name>
    <name type="synonym">Epeira ventricosa</name>
    <dbReference type="NCBI Taxonomy" id="182803"/>
    <lineage>
        <taxon>Eukaryota</taxon>
        <taxon>Metazoa</taxon>
        <taxon>Ecdysozoa</taxon>
        <taxon>Arthropoda</taxon>
        <taxon>Chelicerata</taxon>
        <taxon>Arachnida</taxon>
        <taxon>Araneae</taxon>
        <taxon>Araneomorphae</taxon>
        <taxon>Entelegynae</taxon>
        <taxon>Araneoidea</taxon>
        <taxon>Araneidae</taxon>
        <taxon>Araneus</taxon>
    </lineage>
</organism>
<protein>
    <submittedName>
        <fullName evidence="1">Uncharacterized protein</fullName>
    </submittedName>
</protein>
<dbReference type="InterPro" id="IPR036397">
    <property type="entry name" value="RNaseH_sf"/>
</dbReference>
<accession>A0A4Y2PFV4</accession>
<evidence type="ECO:0000313" key="1">
    <source>
        <dbReference type="EMBL" id="GBN49380.1"/>
    </source>
</evidence>